<sequence>MRLLRRDSVVPGPVYALAFVNVCIGLGYGVVAPVIPVFARDFGVSDLAASSVVSIYAFTRVLASFGASRLLMRFDERTVLTAGLLLAATSSLAAAFAPTFLSLLLLRAVGGVGTAMFTVAGQQLLFRYSTPETGGRTASVFQSGFLIGGVLGPVIGGAVALVSLRAPFLTHALTLIVGVAVVWFAFRSSDKKDAADGIVHDTTTRPEPMTLRTALGHRGFRASIASNFANGWVGNGVRFTLIPLFVATVLGGSPFVSGLVLVVGAVVQIIVVKPAGRLVDSWGRRPMLAFGSGLILLGIVVLAIVPTLPILVLTMVLWGVGGTCAMVASAATVGDVLSGRGGSPIAVYQVTFDIGTMLGPLVAGAVVAQASYSLAFTASIPVAALAVLLALRPWRTVAVSTPESKVVVTEESAVPAPTIHDHYLGKEDRCHNRSPSVGSPTTSYPTGPDPLPEPVEQIGPTELSLSTSCAHSSDRESTS</sequence>
<protein>
    <submittedName>
        <fullName evidence="10">MFS transporter</fullName>
    </submittedName>
</protein>
<dbReference type="PANTHER" id="PTHR43124">
    <property type="entry name" value="PURINE EFFLUX PUMP PBUE"/>
    <property type="match status" value="1"/>
</dbReference>
<feature type="compositionally biased region" description="Polar residues" evidence="7">
    <location>
        <begin position="433"/>
        <end position="445"/>
    </location>
</feature>
<keyword evidence="3" id="KW-1003">Cell membrane</keyword>
<feature type="transmembrane region" description="Helical" evidence="8">
    <location>
        <begin position="79"/>
        <end position="98"/>
    </location>
</feature>
<evidence type="ECO:0000259" key="9">
    <source>
        <dbReference type="PROSITE" id="PS50850"/>
    </source>
</evidence>
<keyword evidence="11" id="KW-1185">Reference proteome</keyword>
<feature type="domain" description="Major facilitator superfamily (MFS) profile" evidence="9">
    <location>
        <begin position="13"/>
        <end position="396"/>
    </location>
</feature>
<comment type="subcellular location">
    <subcellularLocation>
        <location evidence="1">Cell membrane</location>
        <topology evidence="1">Multi-pass membrane protein</topology>
    </subcellularLocation>
</comment>
<comment type="caution">
    <text evidence="10">The sequence shown here is derived from an EMBL/GenBank/DDBJ whole genome shotgun (WGS) entry which is preliminary data.</text>
</comment>
<evidence type="ECO:0000256" key="4">
    <source>
        <dbReference type="ARBA" id="ARBA00022692"/>
    </source>
</evidence>
<dbReference type="InterPro" id="IPR020846">
    <property type="entry name" value="MFS_dom"/>
</dbReference>
<feature type="transmembrane region" description="Helical" evidence="8">
    <location>
        <begin position="345"/>
        <end position="366"/>
    </location>
</feature>
<feature type="transmembrane region" description="Helical" evidence="8">
    <location>
        <begin position="287"/>
        <end position="305"/>
    </location>
</feature>
<name>A0ABU4B3E3_9NOCA</name>
<dbReference type="Gene3D" id="1.20.1250.20">
    <property type="entry name" value="MFS general substrate transporter like domains"/>
    <property type="match status" value="2"/>
</dbReference>
<evidence type="ECO:0000256" key="3">
    <source>
        <dbReference type="ARBA" id="ARBA00022475"/>
    </source>
</evidence>
<feature type="transmembrane region" description="Helical" evidence="8">
    <location>
        <begin position="104"/>
        <end position="126"/>
    </location>
</feature>
<evidence type="ECO:0000256" key="2">
    <source>
        <dbReference type="ARBA" id="ARBA00007520"/>
    </source>
</evidence>
<feature type="transmembrane region" description="Helical" evidence="8">
    <location>
        <begin position="228"/>
        <end position="249"/>
    </location>
</feature>
<dbReference type="InterPro" id="IPR011701">
    <property type="entry name" value="MFS"/>
</dbReference>
<dbReference type="CDD" id="cd17325">
    <property type="entry name" value="MFS_MdtG_SLC18_like"/>
    <property type="match status" value="1"/>
</dbReference>
<feature type="transmembrane region" description="Helical" evidence="8">
    <location>
        <begin position="255"/>
        <end position="275"/>
    </location>
</feature>
<dbReference type="PRINTS" id="PR01035">
    <property type="entry name" value="TCRTETA"/>
</dbReference>
<keyword evidence="4 8" id="KW-0812">Transmembrane</keyword>
<feature type="transmembrane region" description="Helical" evidence="8">
    <location>
        <begin position="12"/>
        <end position="35"/>
    </location>
</feature>
<keyword evidence="6 8" id="KW-0472">Membrane</keyword>
<feature type="transmembrane region" description="Helical" evidence="8">
    <location>
        <begin position="47"/>
        <end position="67"/>
    </location>
</feature>
<evidence type="ECO:0000313" key="10">
    <source>
        <dbReference type="EMBL" id="MDV6232996.1"/>
    </source>
</evidence>
<feature type="transmembrane region" description="Helical" evidence="8">
    <location>
        <begin position="138"/>
        <end position="162"/>
    </location>
</feature>
<dbReference type="InterPro" id="IPR050189">
    <property type="entry name" value="MFS_Efflux_Transporters"/>
</dbReference>
<comment type="similarity">
    <text evidence="2">Belongs to the major facilitator superfamily. TCR/Tet family.</text>
</comment>
<dbReference type="PANTHER" id="PTHR43124:SF3">
    <property type="entry name" value="CHLORAMPHENICOL EFFLUX PUMP RV0191"/>
    <property type="match status" value="1"/>
</dbReference>
<dbReference type="EMBL" id="JAWLKE010000008">
    <property type="protein sequence ID" value="MDV6232996.1"/>
    <property type="molecule type" value="Genomic_DNA"/>
</dbReference>
<evidence type="ECO:0000256" key="6">
    <source>
        <dbReference type="ARBA" id="ARBA00023136"/>
    </source>
</evidence>
<evidence type="ECO:0000256" key="1">
    <source>
        <dbReference type="ARBA" id="ARBA00004651"/>
    </source>
</evidence>
<reference evidence="10 11" key="1">
    <citation type="submission" date="2023-10" db="EMBL/GenBank/DDBJ databases">
        <title>Development of a sustainable strategy for remediation of hydrocarbon-contaminated territories based on the waste exchange concept.</title>
        <authorList>
            <person name="Krivoruchko A."/>
        </authorList>
    </citation>
    <scope>NUCLEOTIDE SEQUENCE [LARGE SCALE GENOMIC DNA]</scope>
    <source>
        <strain evidence="10 11">IEGM 1322</strain>
    </source>
</reference>
<feature type="compositionally biased region" description="Basic and acidic residues" evidence="7">
    <location>
        <begin position="419"/>
        <end position="431"/>
    </location>
</feature>
<dbReference type="InterPro" id="IPR001958">
    <property type="entry name" value="Tet-R_TetA/multi-R_MdtG-like"/>
</dbReference>
<dbReference type="Pfam" id="PF07690">
    <property type="entry name" value="MFS_1"/>
    <property type="match status" value="1"/>
</dbReference>
<dbReference type="RefSeq" id="WP_317549323.1">
    <property type="nucleotide sequence ID" value="NZ_JAWLKE010000008.1"/>
</dbReference>
<feature type="transmembrane region" description="Helical" evidence="8">
    <location>
        <begin position="372"/>
        <end position="391"/>
    </location>
</feature>
<organism evidence="10 11">
    <name type="scientific">Rhodococcus cercidiphylli</name>
    <dbReference type="NCBI Taxonomy" id="489916"/>
    <lineage>
        <taxon>Bacteria</taxon>
        <taxon>Bacillati</taxon>
        <taxon>Actinomycetota</taxon>
        <taxon>Actinomycetes</taxon>
        <taxon>Mycobacteriales</taxon>
        <taxon>Nocardiaceae</taxon>
        <taxon>Rhodococcus</taxon>
    </lineage>
</organism>
<dbReference type="SUPFAM" id="SSF103473">
    <property type="entry name" value="MFS general substrate transporter"/>
    <property type="match status" value="1"/>
</dbReference>
<feature type="region of interest" description="Disordered" evidence="7">
    <location>
        <begin position="418"/>
        <end position="479"/>
    </location>
</feature>
<evidence type="ECO:0000256" key="8">
    <source>
        <dbReference type="SAM" id="Phobius"/>
    </source>
</evidence>
<gene>
    <name evidence="10" type="ORF">R3P95_20780</name>
</gene>
<dbReference type="InterPro" id="IPR036259">
    <property type="entry name" value="MFS_trans_sf"/>
</dbReference>
<keyword evidence="5 8" id="KW-1133">Transmembrane helix</keyword>
<accession>A0ABU4B3E3</accession>
<proteinExistence type="inferred from homology"/>
<dbReference type="PROSITE" id="PS50850">
    <property type="entry name" value="MFS"/>
    <property type="match status" value="1"/>
</dbReference>
<evidence type="ECO:0000256" key="5">
    <source>
        <dbReference type="ARBA" id="ARBA00022989"/>
    </source>
</evidence>
<dbReference type="PROSITE" id="PS00216">
    <property type="entry name" value="SUGAR_TRANSPORT_1"/>
    <property type="match status" value="1"/>
</dbReference>
<dbReference type="InterPro" id="IPR005829">
    <property type="entry name" value="Sugar_transporter_CS"/>
</dbReference>
<evidence type="ECO:0000313" key="11">
    <source>
        <dbReference type="Proteomes" id="UP001185899"/>
    </source>
</evidence>
<evidence type="ECO:0000256" key="7">
    <source>
        <dbReference type="SAM" id="MobiDB-lite"/>
    </source>
</evidence>
<feature type="transmembrane region" description="Helical" evidence="8">
    <location>
        <begin position="168"/>
        <end position="186"/>
    </location>
</feature>
<dbReference type="Proteomes" id="UP001185899">
    <property type="component" value="Unassembled WGS sequence"/>
</dbReference>
<feature type="transmembrane region" description="Helical" evidence="8">
    <location>
        <begin position="311"/>
        <end position="333"/>
    </location>
</feature>